<feature type="binding site" evidence="16 17">
    <location>
        <position position="146"/>
    </location>
    <ligand>
        <name>[2Fe-2S] cluster</name>
        <dbReference type="ChEBI" id="CHEBI:190135"/>
    </ligand>
</feature>
<dbReference type="PANTHER" id="PTHR22976">
    <property type="entry name" value="BIOTIN SYNTHASE"/>
    <property type="match status" value="1"/>
</dbReference>
<evidence type="ECO:0000256" key="4">
    <source>
        <dbReference type="ARBA" id="ARBA00012236"/>
    </source>
</evidence>
<evidence type="ECO:0000313" key="18">
    <source>
        <dbReference type="EMBL" id="AJI21712.1"/>
    </source>
</evidence>
<dbReference type="UniPathway" id="UPA00078">
    <property type="reaction ID" value="UER00162"/>
</dbReference>
<feature type="binding site" evidence="16 17">
    <location>
        <position position="77"/>
    </location>
    <ligand>
        <name>[4Fe-4S] cluster</name>
        <dbReference type="ChEBI" id="CHEBI:49883"/>
        <note>4Fe-4S-S-AdoMet</note>
    </ligand>
</feature>
<dbReference type="PANTHER" id="PTHR22976:SF2">
    <property type="entry name" value="BIOTIN SYNTHASE, MITOCHONDRIAL"/>
    <property type="match status" value="1"/>
</dbReference>
<proteinExistence type="inferred from homology"/>
<dbReference type="GO" id="GO:0051539">
    <property type="term" value="F:4 iron, 4 sulfur cluster binding"/>
    <property type="evidence" value="ECO:0007669"/>
    <property type="project" value="UniProtKB-KW"/>
</dbReference>
<dbReference type="SUPFAM" id="SSF102114">
    <property type="entry name" value="Radical SAM enzymes"/>
    <property type="match status" value="1"/>
</dbReference>
<comment type="catalytic activity">
    <reaction evidence="13 16">
        <text>(4R,5S)-dethiobiotin + (sulfur carrier)-SH + 2 reduced [2Fe-2S]-[ferredoxin] + 2 S-adenosyl-L-methionine = (sulfur carrier)-H + biotin + 2 5'-deoxyadenosine + 2 L-methionine + 2 oxidized [2Fe-2S]-[ferredoxin]</text>
        <dbReference type="Rhea" id="RHEA:22060"/>
        <dbReference type="Rhea" id="RHEA-COMP:10000"/>
        <dbReference type="Rhea" id="RHEA-COMP:10001"/>
        <dbReference type="Rhea" id="RHEA-COMP:14737"/>
        <dbReference type="Rhea" id="RHEA-COMP:14739"/>
        <dbReference type="ChEBI" id="CHEBI:17319"/>
        <dbReference type="ChEBI" id="CHEBI:29917"/>
        <dbReference type="ChEBI" id="CHEBI:33737"/>
        <dbReference type="ChEBI" id="CHEBI:33738"/>
        <dbReference type="ChEBI" id="CHEBI:57586"/>
        <dbReference type="ChEBI" id="CHEBI:57844"/>
        <dbReference type="ChEBI" id="CHEBI:59789"/>
        <dbReference type="ChEBI" id="CHEBI:64428"/>
        <dbReference type="ChEBI" id="CHEBI:149473"/>
        <dbReference type="EC" id="2.8.1.6"/>
    </reaction>
</comment>
<keyword evidence="6 16" id="KW-0808">Transferase</keyword>
<gene>
    <name evidence="16 18" type="primary">bioB</name>
    <name evidence="18" type="ORF">BG04_2751</name>
</gene>
<feature type="binding site" evidence="16 17">
    <location>
        <position position="206"/>
    </location>
    <ligand>
        <name>[2Fe-2S] cluster</name>
        <dbReference type="ChEBI" id="CHEBI:190135"/>
    </ligand>
</feature>
<evidence type="ECO:0000256" key="17">
    <source>
        <dbReference type="PIRSR" id="PIRSR001619-1"/>
    </source>
</evidence>
<keyword evidence="10 16" id="KW-0093">Biotin biosynthesis</keyword>
<accession>A0A0B6AKX0</accession>
<evidence type="ECO:0000256" key="3">
    <source>
        <dbReference type="ARBA" id="ARBA00011738"/>
    </source>
</evidence>
<dbReference type="InterPro" id="IPR007197">
    <property type="entry name" value="rSAM"/>
</dbReference>
<comment type="cofactor">
    <cofactor evidence="16 17">
        <name>[4Fe-4S] cluster</name>
        <dbReference type="ChEBI" id="CHEBI:49883"/>
    </cofactor>
    <text evidence="16 17">Binds 1 [4Fe-4S] cluster. The cluster is coordinated with 3 cysteines and an exchangeable S-adenosyl-L-methionine.</text>
</comment>
<evidence type="ECO:0000256" key="7">
    <source>
        <dbReference type="ARBA" id="ARBA00022691"/>
    </source>
</evidence>
<dbReference type="FunFam" id="3.20.20.70:FF:000026">
    <property type="entry name" value="Biotin synthase"/>
    <property type="match status" value="1"/>
</dbReference>
<evidence type="ECO:0000256" key="8">
    <source>
        <dbReference type="ARBA" id="ARBA00022714"/>
    </source>
</evidence>
<dbReference type="RefSeq" id="WP_034654659.1">
    <property type="nucleotide sequence ID" value="NZ_BCVB01000024.1"/>
</dbReference>
<dbReference type="InterPro" id="IPR013785">
    <property type="entry name" value="Aldolase_TIM"/>
</dbReference>
<keyword evidence="12 16" id="KW-0411">Iron-sulfur</keyword>
<dbReference type="InterPro" id="IPR024177">
    <property type="entry name" value="Biotin_synthase"/>
</dbReference>
<dbReference type="InterPro" id="IPR010722">
    <property type="entry name" value="BATS_dom"/>
</dbReference>
<dbReference type="InterPro" id="IPR002684">
    <property type="entry name" value="Biotin_synth/BioAB"/>
</dbReference>
<keyword evidence="8 16" id="KW-0001">2Fe-2S</keyword>
<dbReference type="PIRSF" id="PIRSF001619">
    <property type="entry name" value="Biotin_synth"/>
    <property type="match status" value="1"/>
</dbReference>
<evidence type="ECO:0000313" key="19">
    <source>
        <dbReference type="Proteomes" id="UP000031829"/>
    </source>
</evidence>
<dbReference type="CDD" id="cd01335">
    <property type="entry name" value="Radical_SAM"/>
    <property type="match status" value="1"/>
</dbReference>
<dbReference type="HOGENOM" id="CLU_033172_2_1_9"/>
<dbReference type="GO" id="GO:0009102">
    <property type="term" value="P:biotin biosynthetic process"/>
    <property type="evidence" value="ECO:0007669"/>
    <property type="project" value="UniProtKB-UniRule"/>
</dbReference>
<dbReference type="SMART" id="SM00729">
    <property type="entry name" value="Elp3"/>
    <property type="match status" value="1"/>
</dbReference>
<dbReference type="HAMAP" id="MF_01694">
    <property type="entry name" value="BioB"/>
    <property type="match status" value="1"/>
</dbReference>
<evidence type="ECO:0000256" key="15">
    <source>
        <dbReference type="ARBA" id="ARBA00070199"/>
    </source>
</evidence>
<dbReference type="GeneID" id="93640820"/>
<dbReference type="InterPro" id="IPR058240">
    <property type="entry name" value="rSAM_sf"/>
</dbReference>
<evidence type="ECO:0000256" key="1">
    <source>
        <dbReference type="ARBA" id="ARBA00004942"/>
    </source>
</evidence>
<keyword evidence="7 16" id="KW-0949">S-adenosyl-L-methionine</keyword>
<evidence type="ECO:0000256" key="13">
    <source>
        <dbReference type="ARBA" id="ARBA00051157"/>
    </source>
</evidence>
<sequence length="331" mass="36744">METTSLRNWKALAQSIIKGKEITYNEALQLLYVPDEEVLEVMNAAYLIRHHHYGKKVKLNMIINTKSGLCPEDCGYCSQSIVSEAPIDKYAWLTKEKIIEGAFEAQKRKAGTYCIVASGRRPTDKEVAHVVGAVKEIRQKTDLKICACLGFLTDDQAHELVEAGVHRYNHNLNTHADNYDNICSTHGYEDRVDTVTTSKKAGLSPCSGAIFGMGETNEQAVELAFQIKKLDADSIPCNFLVAVPGTPLEDKKTLKPMQCLKLLAMMRFVNPTKEIRISGGREVNLRSLQPLGLFAANSIFVGDYLTTQGQEPTADWGLIEDLGFEIEECAL</sequence>
<reference evidence="18 19" key="1">
    <citation type="journal article" date="2015" name="Genome Announc.">
        <title>Complete genome sequences for 35 biothreat assay-relevant bacillus species.</title>
        <authorList>
            <person name="Johnson S.L."/>
            <person name="Daligault H.E."/>
            <person name="Davenport K.W."/>
            <person name="Jaissle J."/>
            <person name="Frey K.G."/>
            <person name="Ladner J.T."/>
            <person name="Broomall S.M."/>
            <person name="Bishop-Lilly K.A."/>
            <person name="Bruce D.C."/>
            <person name="Gibbons H.S."/>
            <person name="Coyne S.R."/>
            <person name="Lo C.C."/>
            <person name="Meincke L."/>
            <person name="Munk A.C."/>
            <person name="Koroleva G.I."/>
            <person name="Rosenzweig C.N."/>
            <person name="Palacios G.F."/>
            <person name="Redden C.L."/>
            <person name="Minogue T.D."/>
            <person name="Chain P.S."/>
        </authorList>
    </citation>
    <scope>NUCLEOTIDE SEQUENCE [LARGE SCALE GENOMIC DNA]</scope>
    <source>
        <strain evidence="19">ATCC 14581 / DSM 32 / JCM 2506 / NBRC 15308 / NCIMB 9376 / NCTC 10342 / NRRL B-14308 / VKM B-512</strain>
    </source>
</reference>
<dbReference type="GO" id="GO:0051537">
    <property type="term" value="F:2 iron, 2 sulfur cluster binding"/>
    <property type="evidence" value="ECO:0007669"/>
    <property type="project" value="UniProtKB-KW"/>
</dbReference>
<dbReference type="SFLD" id="SFLDG01278">
    <property type="entry name" value="biotin_synthase_like"/>
    <property type="match status" value="1"/>
</dbReference>
<evidence type="ECO:0000256" key="9">
    <source>
        <dbReference type="ARBA" id="ARBA00022723"/>
    </source>
</evidence>
<dbReference type="InterPro" id="IPR006638">
    <property type="entry name" value="Elp3/MiaA/NifB-like_rSAM"/>
</dbReference>
<protein>
    <recommendedName>
        <fullName evidence="15 16">Biotin synthase</fullName>
        <ecNumber evidence="4 16">2.8.1.6</ecNumber>
    </recommendedName>
</protein>
<dbReference type="NCBIfam" id="TIGR00433">
    <property type="entry name" value="bioB"/>
    <property type="match status" value="1"/>
</dbReference>
<keyword evidence="5 16" id="KW-0004">4Fe-4S</keyword>
<dbReference type="GO" id="GO:0004076">
    <property type="term" value="F:biotin synthase activity"/>
    <property type="evidence" value="ECO:0007669"/>
    <property type="project" value="UniProtKB-UniRule"/>
</dbReference>
<evidence type="ECO:0000256" key="10">
    <source>
        <dbReference type="ARBA" id="ARBA00022756"/>
    </source>
</evidence>
<dbReference type="SMART" id="SM00876">
    <property type="entry name" value="BATS"/>
    <property type="match status" value="1"/>
</dbReference>
<evidence type="ECO:0000256" key="11">
    <source>
        <dbReference type="ARBA" id="ARBA00023004"/>
    </source>
</evidence>
<name>A0A0B6AKX0_PRIM2</name>
<evidence type="ECO:0000256" key="16">
    <source>
        <dbReference type="HAMAP-Rule" id="MF_01694"/>
    </source>
</evidence>
<feature type="binding site" evidence="16 17">
    <location>
        <position position="276"/>
    </location>
    <ligand>
        <name>[2Fe-2S] cluster</name>
        <dbReference type="ChEBI" id="CHEBI:190135"/>
    </ligand>
</feature>
<evidence type="ECO:0000256" key="2">
    <source>
        <dbReference type="ARBA" id="ARBA00010765"/>
    </source>
</evidence>
<feature type="binding site" evidence="16 17">
    <location>
        <position position="70"/>
    </location>
    <ligand>
        <name>[4Fe-4S] cluster</name>
        <dbReference type="ChEBI" id="CHEBI:49883"/>
        <note>4Fe-4S-S-AdoMet</note>
    </ligand>
</feature>
<dbReference type="EMBL" id="CP009920">
    <property type="protein sequence ID" value="AJI21712.1"/>
    <property type="molecule type" value="Genomic_DNA"/>
</dbReference>
<feature type="binding site" evidence="16 17">
    <location>
        <position position="114"/>
    </location>
    <ligand>
        <name>[2Fe-2S] cluster</name>
        <dbReference type="ChEBI" id="CHEBI:190135"/>
    </ligand>
</feature>
<dbReference type="KEGG" id="bmeg:BG04_2751"/>
<dbReference type="SFLD" id="SFLDS00029">
    <property type="entry name" value="Radical_SAM"/>
    <property type="match status" value="1"/>
</dbReference>
<evidence type="ECO:0000256" key="12">
    <source>
        <dbReference type="ARBA" id="ARBA00023014"/>
    </source>
</evidence>
<comment type="subunit">
    <text evidence="3 16">Homodimer.</text>
</comment>
<dbReference type="EC" id="2.8.1.6" evidence="4 16"/>
<dbReference type="GO" id="GO:0005506">
    <property type="term" value="F:iron ion binding"/>
    <property type="evidence" value="ECO:0007669"/>
    <property type="project" value="UniProtKB-UniRule"/>
</dbReference>
<keyword evidence="11 16" id="KW-0408">Iron</keyword>
<dbReference type="Gene3D" id="3.20.20.70">
    <property type="entry name" value="Aldolase class I"/>
    <property type="match status" value="1"/>
</dbReference>
<dbReference type="Proteomes" id="UP000031829">
    <property type="component" value="Chromosome"/>
</dbReference>
<keyword evidence="9 16" id="KW-0479">Metal-binding</keyword>
<dbReference type="SFLD" id="SFLDG01060">
    <property type="entry name" value="BATS_domain_containing"/>
    <property type="match status" value="1"/>
</dbReference>
<dbReference type="Pfam" id="PF06968">
    <property type="entry name" value="BATS"/>
    <property type="match status" value="1"/>
</dbReference>
<feature type="binding site" evidence="16 17">
    <location>
        <position position="74"/>
    </location>
    <ligand>
        <name>[4Fe-4S] cluster</name>
        <dbReference type="ChEBI" id="CHEBI:49883"/>
        <note>4Fe-4S-S-AdoMet</note>
    </ligand>
</feature>
<comment type="function">
    <text evidence="14 16">Catalyzes the conversion of dethiobiotin (DTB) to biotin by the insertion of a sulfur atom into dethiobiotin via a radical-based mechanism.</text>
</comment>
<comment type="cofactor">
    <cofactor evidence="17">
        <name>[2Fe-2S] cluster</name>
        <dbReference type="ChEBI" id="CHEBI:190135"/>
    </cofactor>
    <text evidence="17">Binds 1 [2Fe-2S] cluster. The cluster is coordinated with 3 cysteines and 1 arginine.</text>
</comment>
<evidence type="ECO:0000256" key="14">
    <source>
        <dbReference type="ARBA" id="ARBA00057568"/>
    </source>
</evidence>
<evidence type="ECO:0000256" key="6">
    <source>
        <dbReference type="ARBA" id="ARBA00022679"/>
    </source>
</evidence>
<dbReference type="PROSITE" id="PS51918">
    <property type="entry name" value="RADICAL_SAM"/>
    <property type="match status" value="1"/>
</dbReference>
<evidence type="ECO:0000256" key="5">
    <source>
        <dbReference type="ARBA" id="ARBA00022485"/>
    </source>
</evidence>
<comment type="cofactor">
    <cofactor evidence="16">
        <name>[2Fe-2S] cluster</name>
        <dbReference type="ChEBI" id="CHEBI:190135"/>
    </cofactor>
    <text evidence="16">Binds 1 [2Fe-2S] cluster. The cluster is coordinated with 3 cysteines and 1 arginine.</text>
</comment>
<dbReference type="AlphaFoldDB" id="A0A0B6AKX0"/>
<organism evidence="18 19">
    <name type="scientific">Priestia megaterium (strain ATCC 14581 / DSM 32 / CCUG 1817 / JCM 2506 / NBRC 15308 / NCIMB 9376 / NCTC 10342 / NRRL B-14308 / VKM B-512 / Ford 19)</name>
    <name type="common">Bacillus megaterium</name>
    <dbReference type="NCBI Taxonomy" id="1348623"/>
    <lineage>
        <taxon>Bacteria</taxon>
        <taxon>Bacillati</taxon>
        <taxon>Bacillota</taxon>
        <taxon>Bacilli</taxon>
        <taxon>Bacillales</taxon>
        <taxon>Bacillaceae</taxon>
        <taxon>Priestia</taxon>
    </lineage>
</organism>
<comment type="pathway">
    <text evidence="1 16">Cofactor biosynthesis; biotin biosynthesis; biotin from 7,8-diaminononanoate: step 2/2.</text>
</comment>
<comment type="similarity">
    <text evidence="2 16">Belongs to the radical SAM superfamily. Biotin synthase family.</text>
</comment>
<dbReference type="Pfam" id="PF04055">
    <property type="entry name" value="Radical_SAM"/>
    <property type="match status" value="1"/>
</dbReference>